<feature type="signal peptide" evidence="6">
    <location>
        <begin position="1"/>
        <end position="23"/>
    </location>
</feature>
<dbReference type="SUPFAM" id="SSF53850">
    <property type="entry name" value="Periplasmic binding protein-like II"/>
    <property type="match status" value="1"/>
</dbReference>
<sequence length="456" mass="50984">MNKRAIIAAGTAAAMIVGLGACGSSNGDSSGDTAQGKVYYLNSKPEVVDQFDELAKAFTDETGIKVDVVTATMADYETTLTSELAKSEPPTTWTMSPNDLAKYKKYLTPMQDTDVYKNLTDAGKASAVQDSENVYAIPYVQEWYGIIYNKKIVKDYCSKDYAVIKSADDIKDWPTLKAVAESMMEHKDDLGLEGAFTTPSVENSDYYRFTAHMIRPAEYFEYKDNNTTFMPEITWKYLDNYKDLYDLQVNTSPGDAKTDATSMSYEDVTAQFSLGEVAFYPNGVWAYSQIKDNNVADEDLGMLPYYMGIPGEEDYGPGVIMDNQWVVNKNASKADQEATLKFIEWVQTSDEAKRIVAKEMGFAMPATTYGDDAQPDNPLVDQALAYQKEGKKYIRSFELPSLAWQKDFGGALLEYVQGTKDWDNVRKVITDEWKSTWEANEKAAPGSLPAQKEFTE</sequence>
<dbReference type="Proteomes" id="UP000029033">
    <property type="component" value="Unassembled WGS sequence"/>
</dbReference>
<evidence type="ECO:0000256" key="2">
    <source>
        <dbReference type="ARBA" id="ARBA00022729"/>
    </source>
</evidence>
<dbReference type="GeneID" id="85166905"/>
<dbReference type="EMBL" id="JGZO01000034">
    <property type="protein sequence ID" value="KFI90135.1"/>
    <property type="molecule type" value="Genomic_DNA"/>
</dbReference>
<dbReference type="InterPro" id="IPR006059">
    <property type="entry name" value="SBP"/>
</dbReference>
<dbReference type="AlphaFoldDB" id="A0A087D3N5"/>
<keyword evidence="5" id="KW-0449">Lipoprotein</keyword>
<evidence type="ECO:0000256" key="1">
    <source>
        <dbReference type="ARBA" id="ARBA00022475"/>
    </source>
</evidence>
<evidence type="ECO:0000256" key="3">
    <source>
        <dbReference type="ARBA" id="ARBA00023136"/>
    </source>
</evidence>
<evidence type="ECO:0000256" key="6">
    <source>
        <dbReference type="SAM" id="SignalP"/>
    </source>
</evidence>
<dbReference type="PANTHER" id="PTHR43649">
    <property type="entry name" value="ARABINOSE-BINDING PROTEIN-RELATED"/>
    <property type="match status" value="1"/>
</dbReference>
<keyword evidence="8" id="KW-1185">Reference proteome</keyword>
<evidence type="ECO:0000256" key="4">
    <source>
        <dbReference type="ARBA" id="ARBA00023139"/>
    </source>
</evidence>
<dbReference type="PROSITE" id="PS51257">
    <property type="entry name" value="PROKAR_LIPOPROTEIN"/>
    <property type="match status" value="1"/>
</dbReference>
<keyword evidence="1" id="KW-1003">Cell membrane</keyword>
<dbReference type="Gene3D" id="3.40.190.10">
    <property type="entry name" value="Periplasmic binding protein-like II"/>
    <property type="match status" value="1"/>
</dbReference>
<evidence type="ECO:0000313" key="8">
    <source>
        <dbReference type="Proteomes" id="UP000029033"/>
    </source>
</evidence>
<organism evidence="7 8">
    <name type="scientific">Bifidobacterium scardovii</name>
    <dbReference type="NCBI Taxonomy" id="158787"/>
    <lineage>
        <taxon>Bacteria</taxon>
        <taxon>Bacillati</taxon>
        <taxon>Actinomycetota</taxon>
        <taxon>Actinomycetes</taxon>
        <taxon>Bifidobacteriales</taxon>
        <taxon>Bifidobacteriaceae</taxon>
        <taxon>Bifidobacterium</taxon>
    </lineage>
</organism>
<comment type="caution">
    <text evidence="7">The sequence shown here is derived from an EMBL/GenBank/DDBJ whole genome shotgun (WGS) entry which is preliminary data.</text>
</comment>
<keyword evidence="3" id="KW-0472">Membrane</keyword>
<evidence type="ECO:0000256" key="5">
    <source>
        <dbReference type="ARBA" id="ARBA00023288"/>
    </source>
</evidence>
<proteinExistence type="predicted"/>
<dbReference type="RefSeq" id="WP_033519710.1">
    <property type="nucleotide sequence ID" value="NZ_CAJPMS010000072.1"/>
</dbReference>
<dbReference type="STRING" id="158787.BSCA_0474"/>
<feature type="chain" id="PRO_5001819901" evidence="6">
    <location>
        <begin position="24"/>
        <end position="456"/>
    </location>
</feature>
<name>A0A087D3N5_9BIFI</name>
<evidence type="ECO:0000313" key="7">
    <source>
        <dbReference type="EMBL" id="KFI90135.1"/>
    </source>
</evidence>
<reference evidence="7 8" key="1">
    <citation type="submission" date="2014-03" db="EMBL/GenBank/DDBJ databases">
        <title>Genomics of Bifidobacteria.</title>
        <authorList>
            <person name="Ventura M."/>
            <person name="Milani C."/>
            <person name="Lugli G.A."/>
        </authorList>
    </citation>
    <scope>NUCLEOTIDE SEQUENCE [LARGE SCALE GENOMIC DNA]</scope>
    <source>
        <strain evidence="7 8">LMG 21589</strain>
    </source>
</reference>
<keyword evidence="4" id="KW-0564">Palmitate</keyword>
<keyword evidence="2 6" id="KW-0732">Signal</keyword>
<protein>
    <submittedName>
        <fullName evidence="7">ABC transporter substrate-binding protein</fullName>
    </submittedName>
</protein>
<dbReference type="PANTHER" id="PTHR43649:SF33">
    <property type="entry name" value="POLYGALACTURONAN_RHAMNOGALACTURONAN-BINDING PROTEIN YTCQ"/>
    <property type="match status" value="1"/>
</dbReference>
<dbReference type="eggNOG" id="COG1653">
    <property type="taxonomic scope" value="Bacteria"/>
</dbReference>
<dbReference type="OrthoDB" id="9763054at2"/>
<dbReference type="InterPro" id="IPR050490">
    <property type="entry name" value="Bact_solute-bd_prot1"/>
</dbReference>
<dbReference type="Pfam" id="PF13416">
    <property type="entry name" value="SBP_bac_8"/>
    <property type="match status" value="1"/>
</dbReference>
<gene>
    <name evidence="7" type="ORF">BSCA_0474</name>
</gene>
<accession>A0A087D3N5</accession>